<name>A0ABN9M4U9_9NEOB</name>
<dbReference type="Proteomes" id="UP001176940">
    <property type="component" value="Unassembled WGS sequence"/>
</dbReference>
<reference evidence="1" key="1">
    <citation type="submission" date="2023-07" db="EMBL/GenBank/DDBJ databases">
        <authorList>
            <person name="Stuckert A."/>
        </authorList>
    </citation>
    <scope>NUCLEOTIDE SEQUENCE</scope>
</reference>
<protein>
    <submittedName>
        <fullName evidence="1">Uncharacterized protein</fullName>
    </submittedName>
</protein>
<evidence type="ECO:0000313" key="2">
    <source>
        <dbReference type="Proteomes" id="UP001176940"/>
    </source>
</evidence>
<dbReference type="EMBL" id="CAUEEQ010044371">
    <property type="protein sequence ID" value="CAJ0957897.1"/>
    <property type="molecule type" value="Genomic_DNA"/>
</dbReference>
<organism evidence="1 2">
    <name type="scientific">Ranitomeya imitator</name>
    <name type="common">mimic poison frog</name>
    <dbReference type="NCBI Taxonomy" id="111125"/>
    <lineage>
        <taxon>Eukaryota</taxon>
        <taxon>Metazoa</taxon>
        <taxon>Chordata</taxon>
        <taxon>Craniata</taxon>
        <taxon>Vertebrata</taxon>
        <taxon>Euteleostomi</taxon>
        <taxon>Amphibia</taxon>
        <taxon>Batrachia</taxon>
        <taxon>Anura</taxon>
        <taxon>Neobatrachia</taxon>
        <taxon>Hyloidea</taxon>
        <taxon>Dendrobatidae</taxon>
        <taxon>Dendrobatinae</taxon>
        <taxon>Ranitomeya</taxon>
    </lineage>
</organism>
<sequence length="224" mass="24903">MVPWLEVFPDQETSSLIFHGFYYGFFVPHFGGIGCKLVQNLPSAAEFPLIVKEKIFKELEAGRAAGPFDSPPFLNFRISPLGVVPKKEQGSFRLIHHLSYPKGASLNDEVDTGLCSVRYSSFDEAIEILQKFGHNALCYLCMCADYCTLCCLIASHNSFNGEIGHKISLQTYTSPMESNICSLLLDRFIKICDHFGVPIAEEKTVSPCTSLEFQGKAFILISQA</sequence>
<keyword evidence="2" id="KW-1185">Reference proteome</keyword>
<gene>
    <name evidence="1" type="ORF">RIMI_LOCUS16106156</name>
</gene>
<proteinExistence type="predicted"/>
<accession>A0ABN9M4U9</accession>
<evidence type="ECO:0000313" key="1">
    <source>
        <dbReference type="EMBL" id="CAJ0957897.1"/>
    </source>
</evidence>
<comment type="caution">
    <text evidence="1">The sequence shown here is derived from an EMBL/GenBank/DDBJ whole genome shotgun (WGS) entry which is preliminary data.</text>
</comment>